<name>A0A0F9IS49_9ZZZZ</name>
<accession>A0A0F9IS49</accession>
<evidence type="ECO:0000313" key="1">
    <source>
        <dbReference type="EMBL" id="KKM60183.1"/>
    </source>
</evidence>
<dbReference type="AlphaFoldDB" id="A0A0F9IS49"/>
<proteinExistence type="predicted"/>
<sequence length="79" mass="9259">KIVHHEDPSFEEIIQKFIIKYNLDEVEIGLNKISGISEDGSCEHKFSDKSLEIKFSEFHREVANLCIIHSDDHRHLLRT</sequence>
<reference evidence="1" key="1">
    <citation type="journal article" date="2015" name="Nature">
        <title>Complex archaea that bridge the gap between prokaryotes and eukaryotes.</title>
        <authorList>
            <person name="Spang A."/>
            <person name="Saw J.H."/>
            <person name="Jorgensen S.L."/>
            <person name="Zaremba-Niedzwiedzka K."/>
            <person name="Martijn J."/>
            <person name="Lind A.E."/>
            <person name="van Eijk R."/>
            <person name="Schleper C."/>
            <person name="Guy L."/>
            <person name="Ettema T.J."/>
        </authorList>
    </citation>
    <scope>NUCLEOTIDE SEQUENCE</scope>
</reference>
<protein>
    <submittedName>
        <fullName evidence="1">Uncharacterized protein</fullName>
    </submittedName>
</protein>
<dbReference type="EMBL" id="LAZR01011728">
    <property type="protein sequence ID" value="KKM60183.1"/>
    <property type="molecule type" value="Genomic_DNA"/>
</dbReference>
<gene>
    <name evidence="1" type="ORF">LCGC14_1544490</name>
</gene>
<comment type="caution">
    <text evidence="1">The sequence shown here is derived from an EMBL/GenBank/DDBJ whole genome shotgun (WGS) entry which is preliminary data.</text>
</comment>
<organism evidence="1">
    <name type="scientific">marine sediment metagenome</name>
    <dbReference type="NCBI Taxonomy" id="412755"/>
    <lineage>
        <taxon>unclassified sequences</taxon>
        <taxon>metagenomes</taxon>
        <taxon>ecological metagenomes</taxon>
    </lineage>
</organism>
<feature type="non-terminal residue" evidence="1">
    <location>
        <position position="1"/>
    </location>
</feature>